<evidence type="ECO:0000256" key="3">
    <source>
        <dbReference type="ARBA" id="ARBA00022692"/>
    </source>
</evidence>
<feature type="domain" description="TM2" evidence="7">
    <location>
        <begin position="110"/>
        <end position="152"/>
    </location>
</feature>
<protein>
    <recommendedName>
        <fullName evidence="7">TM2 domain-containing protein</fullName>
    </recommendedName>
</protein>
<evidence type="ECO:0000256" key="6">
    <source>
        <dbReference type="SAM" id="Phobius"/>
    </source>
</evidence>
<dbReference type="Pfam" id="PF05154">
    <property type="entry name" value="TM2"/>
    <property type="match status" value="3"/>
</dbReference>
<feature type="transmembrane region" description="Helical" evidence="6">
    <location>
        <begin position="43"/>
        <end position="60"/>
    </location>
</feature>
<feature type="domain" description="TM2" evidence="7">
    <location>
        <begin position="247"/>
        <end position="288"/>
    </location>
</feature>
<dbReference type="InterPro" id="IPR050932">
    <property type="entry name" value="TM2D1-3-like"/>
</dbReference>
<evidence type="ECO:0000313" key="9">
    <source>
        <dbReference type="Proteomes" id="UP001186944"/>
    </source>
</evidence>
<evidence type="ECO:0000256" key="2">
    <source>
        <dbReference type="ARBA" id="ARBA00008284"/>
    </source>
</evidence>
<dbReference type="EMBL" id="VSWD01000008">
    <property type="protein sequence ID" value="KAK3094597.1"/>
    <property type="molecule type" value="Genomic_DNA"/>
</dbReference>
<comment type="caution">
    <text evidence="8">The sequence shown here is derived from an EMBL/GenBank/DDBJ whole genome shotgun (WGS) entry which is preliminary data.</text>
</comment>
<proteinExistence type="inferred from homology"/>
<feature type="transmembrane region" description="Helical" evidence="6">
    <location>
        <begin position="199"/>
        <end position="220"/>
    </location>
</feature>
<dbReference type="AlphaFoldDB" id="A0AA88XXZ2"/>
<evidence type="ECO:0000256" key="5">
    <source>
        <dbReference type="ARBA" id="ARBA00023136"/>
    </source>
</evidence>
<organism evidence="8 9">
    <name type="scientific">Pinctada imbricata</name>
    <name type="common">Atlantic pearl-oyster</name>
    <name type="synonym">Pinctada martensii</name>
    <dbReference type="NCBI Taxonomy" id="66713"/>
    <lineage>
        <taxon>Eukaryota</taxon>
        <taxon>Metazoa</taxon>
        <taxon>Spiralia</taxon>
        <taxon>Lophotrochozoa</taxon>
        <taxon>Mollusca</taxon>
        <taxon>Bivalvia</taxon>
        <taxon>Autobranchia</taxon>
        <taxon>Pteriomorphia</taxon>
        <taxon>Pterioida</taxon>
        <taxon>Pterioidea</taxon>
        <taxon>Pteriidae</taxon>
        <taxon>Pinctada</taxon>
    </lineage>
</organism>
<feature type="transmembrane region" description="Helical" evidence="6">
    <location>
        <begin position="133"/>
        <end position="152"/>
    </location>
</feature>
<keyword evidence="9" id="KW-1185">Reference proteome</keyword>
<evidence type="ECO:0000259" key="7">
    <source>
        <dbReference type="Pfam" id="PF05154"/>
    </source>
</evidence>
<keyword evidence="4 6" id="KW-1133">Transmembrane helix</keyword>
<accession>A0AA88XXZ2</accession>
<dbReference type="InterPro" id="IPR007829">
    <property type="entry name" value="TM2"/>
</dbReference>
<feature type="transmembrane region" description="Helical" evidence="6">
    <location>
        <begin position="106"/>
        <end position="127"/>
    </location>
</feature>
<feature type="domain" description="TM2" evidence="7">
    <location>
        <begin position="38"/>
        <end position="85"/>
    </location>
</feature>
<dbReference type="Proteomes" id="UP001186944">
    <property type="component" value="Unassembled WGS sequence"/>
</dbReference>
<evidence type="ECO:0000256" key="1">
    <source>
        <dbReference type="ARBA" id="ARBA00004141"/>
    </source>
</evidence>
<feature type="transmembrane region" description="Helical" evidence="6">
    <location>
        <begin position="66"/>
        <end position="85"/>
    </location>
</feature>
<keyword evidence="5 6" id="KW-0472">Membrane</keyword>
<comment type="similarity">
    <text evidence="2">Belongs to the TM2 family.</text>
</comment>
<evidence type="ECO:0000313" key="8">
    <source>
        <dbReference type="EMBL" id="KAK3094597.1"/>
    </source>
</evidence>
<dbReference type="GO" id="GO:0016020">
    <property type="term" value="C:membrane"/>
    <property type="evidence" value="ECO:0007669"/>
    <property type="project" value="UniProtKB-SubCell"/>
</dbReference>
<dbReference type="PANTHER" id="PTHR21016:SF25">
    <property type="entry name" value="TM2 DOMAIN-CONTAINING PROTEIN DDB_G0277895-RELATED"/>
    <property type="match status" value="1"/>
</dbReference>
<evidence type="ECO:0000256" key="4">
    <source>
        <dbReference type="ARBA" id="ARBA00022989"/>
    </source>
</evidence>
<keyword evidence="3 6" id="KW-0812">Transmembrane</keyword>
<dbReference type="PANTHER" id="PTHR21016">
    <property type="entry name" value="BETA-AMYLOID BINDING PROTEIN-RELATED"/>
    <property type="match status" value="1"/>
</dbReference>
<feature type="transmembrane region" description="Helical" evidence="6">
    <location>
        <begin position="269"/>
        <end position="288"/>
    </location>
</feature>
<sequence>MSKQSKSFGALSFPKPSLNGFIRNVEKQLDKFHHDEARSIRTTYLYAVFLGMFGAHHFYLGRHMFGFMYMFTFGLCGIGYVADLFRIRSMVKEANMRIHGEETRRSLFEAYLLWFPFGIFGFHYIYLKDYMMAILYVLSGGVYGIAWFFDAVRIPNLVASFNGETYLEHDPISLVHAYLFSLPPFGILGFHHYYCGRKYWGLFYTFTLAGLGFGWLMDFLRMPFLVSRAEDKINGKSQVTYHKDDVYMLWLPLGLIGAHHFYLRRYRWGLIYLVTFGGLGIGWIADLFRIPSIVNEINSQLEQEMEISDVIGMADKRIFSVPAGRDHESVLPFDDVIHNHHSNSSPRVLPKITRDFVNGSCAYISFKYILNILFLLIKYKIYFSAIFFFLQNTAVLQILRKFKTKVKESRFTTSTCCNVKL</sequence>
<comment type="subcellular location">
    <subcellularLocation>
        <location evidence="1">Membrane</location>
        <topology evidence="1">Multi-pass membrane protein</topology>
    </subcellularLocation>
</comment>
<feature type="transmembrane region" description="Helical" evidence="6">
    <location>
        <begin position="246"/>
        <end position="263"/>
    </location>
</feature>
<name>A0AA88XXZ2_PINIB</name>
<gene>
    <name evidence="8" type="ORF">FSP39_003806</name>
</gene>
<reference evidence="8" key="1">
    <citation type="submission" date="2019-08" db="EMBL/GenBank/DDBJ databases">
        <title>The improved chromosome-level genome for the pearl oyster Pinctada fucata martensii using PacBio sequencing and Hi-C.</title>
        <authorList>
            <person name="Zheng Z."/>
        </authorList>
    </citation>
    <scope>NUCLEOTIDE SEQUENCE</scope>
    <source>
        <strain evidence="8">ZZ-2019</strain>
        <tissue evidence="8">Adductor muscle</tissue>
    </source>
</reference>